<keyword evidence="1" id="KW-0805">Transcription regulation</keyword>
<sequence length="184" mass="20981">MEQINKSISKNIKRVRQERNLSLEKTSELTGVSKTMLGQIERGESNPTVTTLWKIANGLRLSFSSLISQDRPSVTLIKKNEVEPVIENDGQYRVYPLVSFNPENQFEVFLITLEPGCEHKSEPHNAGVEEYIFVNDGTLEVEVNDKLYVVDCEDTIIFDADKPHIYRNNGNKIVKCSVLIHYPL</sequence>
<dbReference type="AlphaFoldDB" id="A0A1B3XW12"/>
<dbReference type="InterPro" id="IPR014710">
    <property type="entry name" value="RmlC-like_jellyroll"/>
</dbReference>
<evidence type="ECO:0000259" key="4">
    <source>
        <dbReference type="PROSITE" id="PS50943"/>
    </source>
</evidence>
<gene>
    <name evidence="5" type="ORF">ABE28_024015</name>
</gene>
<evidence type="ECO:0000256" key="3">
    <source>
        <dbReference type="ARBA" id="ARBA00023163"/>
    </source>
</evidence>
<name>A0A1B3XW12_9BACI</name>
<geneLocation type="plasmid" evidence="6">
    <name>pg25-68</name>
</geneLocation>
<evidence type="ECO:0000256" key="2">
    <source>
        <dbReference type="ARBA" id="ARBA00023125"/>
    </source>
</evidence>
<reference evidence="5 6" key="1">
    <citation type="submission" date="2016-08" db="EMBL/GenBank/DDBJ databases">
        <title>Complete genome sequence of Bacillus muralis G25-68, a strain with toxicity to nematodes.</title>
        <authorList>
            <person name="Zheng Z."/>
        </authorList>
    </citation>
    <scope>NUCLEOTIDE SEQUENCE [LARGE SCALE GENOMIC DNA]</scope>
    <source>
        <strain evidence="5 6">G25-68</strain>
        <plasmid evidence="6">pg25-68</plasmid>
    </source>
</reference>
<dbReference type="SMART" id="SM00530">
    <property type="entry name" value="HTH_XRE"/>
    <property type="match status" value="1"/>
</dbReference>
<dbReference type="InterPro" id="IPR050807">
    <property type="entry name" value="TransReg_Diox_bact_type"/>
</dbReference>
<dbReference type="Gene3D" id="1.10.260.40">
    <property type="entry name" value="lambda repressor-like DNA-binding domains"/>
    <property type="match status" value="1"/>
</dbReference>
<dbReference type="GO" id="GO:0003677">
    <property type="term" value="F:DNA binding"/>
    <property type="evidence" value="ECO:0007669"/>
    <property type="project" value="UniProtKB-KW"/>
</dbReference>
<organism evidence="5 6">
    <name type="scientific">Peribacillus muralis</name>
    <dbReference type="NCBI Taxonomy" id="264697"/>
    <lineage>
        <taxon>Bacteria</taxon>
        <taxon>Bacillati</taxon>
        <taxon>Bacillota</taxon>
        <taxon>Bacilli</taxon>
        <taxon>Bacillales</taxon>
        <taxon>Bacillaceae</taxon>
        <taxon>Peribacillus</taxon>
    </lineage>
</organism>
<dbReference type="OrthoDB" id="9781521at2"/>
<dbReference type="PROSITE" id="PS50943">
    <property type="entry name" value="HTH_CROC1"/>
    <property type="match status" value="1"/>
</dbReference>
<dbReference type="Pfam" id="PF01381">
    <property type="entry name" value="HTH_3"/>
    <property type="match status" value="1"/>
</dbReference>
<protein>
    <submittedName>
        <fullName evidence="5">DNA-binding protein</fullName>
    </submittedName>
</protein>
<keyword evidence="6" id="KW-1185">Reference proteome</keyword>
<proteinExistence type="predicted"/>
<dbReference type="InterPro" id="IPR013096">
    <property type="entry name" value="Cupin_2"/>
</dbReference>
<dbReference type="CDD" id="cd02209">
    <property type="entry name" value="cupin_XRE_C"/>
    <property type="match status" value="1"/>
</dbReference>
<dbReference type="GO" id="GO:0005829">
    <property type="term" value="C:cytosol"/>
    <property type="evidence" value="ECO:0007669"/>
    <property type="project" value="TreeGrafter"/>
</dbReference>
<dbReference type="KEGG" id="bmur:ABE28_024015"/>
<evidence type="ECO:0000313" key="6">
    <source>
        <dbReference type="Proteomes" id="UP000077926"/>
    </source>
</evidence>
<dbReference type="PANTHER" id="PTHR46797:SF23">
    <property type="entry name" value="HTH-TYPE TRANSCRIPTIONAL REGULATOR SUTR"/>
    <property type="match status" value="1"/>
</dbReference>
<dbReference type="InterPro" id="IPR010982">
    <property type="entry name" value="Lambda_DNA-bd_dom_sf"/>
</dbReference>
<dbReference type="Gene3D" id="2.60.120.10">
    <property type="entry name" value="Jelly Rolls"/>
    <property type="match status" value="1"/>
</dbReference>
<dbReference type="CDD" id="cd00093">
    <property type="entry name" value="HTH_XRE"/>
    <property type="match status" value="1"/>
</dbReference>
<dbReference type="InterPro" id="IPR011051">
    <property type="entry name" value="RmlC_Cupin_sf"/>
</dbReference>
<dbReference type="Pfam" id="PF07883">
    <property type="entry name" value="Cupin_2"/>
    <property type="match status" value="1"/>
</dbReference>
<dbReference type="GO" id="GO:0003700">
    <property type="term" value="F:DNA-binding transcription factor activity"/>
    <property type="evidence" value="ECO:0007669"/>
    <property type="project" value="TreeGrafter"/>
</dbReference>
<dbReference type="InterPro" id="IPR001387">
    <property type="entry name" value="Cro/C1-type_HTH"/>
</dbReference>
<dbReference type="EMBL" id="CP017081">
    <property type="protein sequence ID" value="AOH57417.1"/>
    <property type="molecule type" value="Genomic_DNA"/>
</dbReference>
<dbReference type="SUPFAM" id="SSF47413">
    <property type="entry name" value="lambda repressor-like DNA-binding domains"/>
    <property type="match status" value="1"/>
</dbReference>
<evidence type="ECO:0000256" key="1">
    <source>
        <dbReference type="ARBA" id="ARBA00023015"/>
    </source>
</evidence>
<keyword evidence="2 5" id="KW-0238">DNA-binding</keyword>
<feature type="domain" description="HTH cro/C1-type" evidence="4">
    <location>
        <begin position="12"/>
        <end position="66"/>
    </location>
</feature>
<keyword evidence="3" id="KW-0804">Transcription</keyword>
<dbReference type="PANTHER" id="PTHR46797">
    <property type="entry name" value="HTH-TYPE TRANSCRIPTIONAL REGULATOR"/>
    <property type="match status" value="1"/>
</dbReference>
<evidence type="ECO:0000313" key="5">
    <source>
        <dbReference type="EMBL" id="AOH57417.1"/>
    </source>
</evidence>
<keyword evidence="5" id="KW-0614">Plasmid</keyword>
<accession>A0A1B3XW12</accession>
<dbReference type="RefSeq" id="WP_064465360.1">
    <property type="nucleotide sequence ID" value="NZ_CP017081.1"/>
</dbReference>
<dbReference type="SUPFAM" id="SSF51182">
    <property type="entry name" value="RmlC-like cupins"/>
    <property type="match status" value="1"/>
</dbReference>
<dbReference type="Proteomes" id="UP000077926">
    <property type="component" value="Plasmid pG25-68"/>
</dbReference>